<keyword evidence="3" id="KW-1185">Reference proteome</keyword>
<reference evidence="2 3" key="2">
    <citation type="journal article" date="2010" name="J Osaka Dent Univ">
        <title>Isolation and identification of Rothia mucilaginosa from persistent apical periodontitis lesions.</title>
        <authorList>
            <person name="Yamane K."/>
            <person name="Yoshida M."/>
            <person name="Fujihira T."/>
            <person name="Baba T."/>
            <person name="Tsuji N."/>
            <person name="Hayashi H."/>
            <person name="Sugimori C."/>
            <person name="Yamanaka T."/>
            <person name="Mashimo C."/>
            <person name="Nambu T."/>
            <person name="Kawai H."/>
            <person name="Fukushima H."/>
        </authorList>
    </citation>
    <scope>NUCLEOTIDE SEQUENCE [LARGE SCALE GENOMIC DNA]</scope>
    <source>
        <strain evidence="2 3">DY-18</strain>
    </source>
</reference>
<feature type="compositionally biased region" description="Basic and acidic residues" evidence="1">
    <location>
        <begin position="132"/>
        <end position="149"/>
    </location>
</feature>
<reference evidence="2 3" key="3">
    <citation type="journal article" date="2010" name="Sequencing">
        <title>Complete Genome Sequence of Rothia mucilaginosa DY-18: A Clinical Isolate with Dense Meshwork-Like Structures from a Persistent Apical Periodontitis Lesion.</title>
        <authorList>
            <person name="Yamane K."/>
            <person name="Nambu T."/>
            <person name="Yamanaka T."/>
            <person name="Mashimo C."/>
            <person name="Sugimori C."/>
            <person name="Leung K.-P."/>
            <person name="Fukushima H."/>
        </authorList>
    </citation>
    <scope>NUCLEOTIDE SEQUENCE [LARGE SCALE GENOMIC DNA]</scope>
    <source>
        <strain evidence="2 3">DY-18</strain>
    </source>
</reference>
<protein>
    <submittedName>
        <fullName evidence="2">Uncharacterized protein</fullName>
    </submittedName>
</protein>
<name>D2NQH4_ROTMD</name>
<dbReference type="Proteomes" id="UP000001883">
    <property type="component" value="Chromosome"/>
</dbReference>
<evidence type="ECO:0000256" key="1">
    <source>
        <dbReference type="SAM" id="MobiDB-lite"/>
    </source>
</evidence>
<dbReference type="EMBL" id="AP011540">
    <property type="protein sequence ID" value="BAI63900.1"/>
    <property type="molecule type" value="Genomic_DNA"/>
</dbReference>
<organism evidence="2 3">
    <name type="scientific">Rothia mucilaginosa (strain DY-18)</name>
    <name type="common">Stomatococcus mucilaginosus</name>
    <dbReference type="NCBI Taxonomy" id="680646"/>
    <lineage>
        <taxon>Bacteria</taxon>
        <taxon>Bacillati</taxon>
        <taxon>Actinomycetota</taxon>
        <taxon>Actinomycetes</taxon>
        <taxon>Micrococcales</taxon>
        <taxon>Micrococcaceae</taxon>
        <taxon>Rothia</taxon>
    </lineage>
</organism>
<dbReference type="KEGG" id="rmu:RMDY18_00680"/>
<feature type="region of interest" description="Disordered" evidence="1">
    <location>
        <begin position="114"/>
        <end position="153"/>
    </location>
</feature>
<dbReference type="AlphaFoldDB" id="D2NQH4"/>
<accession>D2NQH4</accession>
<reference evidence="3" key="1">
    <citation type="submission" date="2009-07" db="EMBL/GenBank/DDBJ databases">
        <title>Complete genome sequence of Rothia mucilaginosa DJ.</title>
        <authorList>
            <person name="Yamane K."/>
            <person name="Nambu T."/>
            <person name="Mashimo C."/>
            <person name="Sugimori C."/>
            <person name="Yamanaka T."/>
            <person name="Leung K."/>
            <person name="Fukushima H."/>
        </authorList>
    </citation>
    <scope>NUCLEOTIDE SEQUENCE [LARGE SCALE GENOMIC DNA]</scope>
    <source>
        <strain evidence="3">DY-18</strain>
    </source>
</reference>
<evidence type="ECO:0000313" key="3">
    <source>
        <dbReference type="Proteomes" id="UP000001883"/>
    </source>
</evidence>
<dbReference type="HOGENOM" id="CLU_667105_0_0_11"/>
<gene>
    <name evidence="2" type="ordered locus">RMDY18_00680</name>
</gene>
<sequence length="412" mass="43069">MQERLNVVAENILARNENVLELQGAGLGAVQRQQVAVVVNAQTLDVLANRHDVAVRVALRGVLHSHGKHNHAARVQVRRPRHGTVQLQTALNEGALHLDRCQARSLLIRRRHGGGTADGRIRQTGGQLAAHSIKERDGRAVSPQGERRGGVLGGKVESHRNLGYQGTAVAAQGNQAVLSDFAQVFEGGTLAAVNSICVGSGECEHLLALGVIVEGFESELGHGVSPKRGASRLCVQLEQSVDGGADGLAGANNSFFVGCVVEAEALCGVFANVSAQEGNLGYFSVLGGVCLLAGQVLFHSNLCGDVPLNQVVCVLLELLDVFELCADQADCVGACDGCALTDCCGEVGAECGVLGFDDDEDDLVVCGDLGFDELGAVGQGRVDGLDECGCFVLGRLCGGQFYQVKCHDFLLG</sequence>
<evidence type="ECO:0000313" key="2">
    <source>
        <dbReference type="EMBL" id="BAI63900.1"/>
    </source>
</evidence>
<proteinExistence type="predicted"/>